<evidence type="ECO:0000313" key="20">
    <source>
        <dbReference type="EMBL" id="CAK6979701.1"/>
    </source>
</evidence>
<dbReference type="GO" id="GO:0001895">
    <property type="term" value="P:retina homeostasis"/>
    <property type="evidence" value="ECO:0007669"/>
    <property type="project" value="TreeGrafter"/>
</dbReference>
<feature type="compositionally biased region" description="Pro residues" evidence="17">
    <location>
        <begin position="561"/>
        <end position="573"/>
    </location>
</feature>
<dbReference type="InterPro" id="IPR000595">
    <property type="entry name" value="cNMP-bd_dom"/>
</dbReference>
<feature type="compositionally biased region" description="Polar residues" evidence="17">
    <location>
        <begin position="378"/>
        <end position="387"/>
    </location>
</feature>
<evidence type="ECO:0000256" key="9">
    <source>
        <dbReference type="ARBA" id="ARBA00023065"/>
    </source>
</evidence>
<dbReference type="Proteomes" id="UP001314229">
    <property type="component" value="Unassembled WGS sequence"/>
</dbReference>
<feature type="transmembrane region" description="Helical" evidence="18">
    <location>
        <begin position="846"/>
        <end position="863"/>
    </location>
</feature>
<dbReference type="FunFam" id="1.10.287.70:FF:000072">
    <property type="entry name" value="Cyclic nucleotide gated channel beta 3"/>
    <property type="match status" value="1"/>
</dbReference>
<feature type="region of interest" description="Disordered" evidence="17">
    <location>
        <begin position="1245"/>
        <end position="1269"/>
    </location>
</feature>
<dbReference type="Gene3D" id="1.10.287.630">
    <property type="entry name" value="Helix hairpin bin"/>
    <property type="match status" value="1"/>
</dbReference>
<evidence type="ECO:0000256" key="18">
    <source>
        <dbReference type="SAM" id="Phobius"/>
    </source>
</evidence>
<evidence type="ECO:0000256" key="7">
    <source>
        <dbReference type="ARBA" id="ARBA00022989"/>
    </source>
</evidence>
<dbReference type="GO" id="GO:0017071">
    <property type="term" value="C:intracellular cyclic nucleotide activated cation channel complex"/>
    <property type="evidence" value="ECO:0007669"/>
    <property type="project" value="TreeGrafter"/>
</dbReference>
<dbReference type="Pfam" id="PF00027">
    <property type="entry name" value="cNMP_binding"/>
    <property type="match status" value="1"/>
</dbReference>
<evidence type="ECO:0000313" key="21">
    <source>
        <dbReference type="Proteomes" id="UP001314229"/>
    </source>
</evidence>
<comment type="catalytic activity">
    <reaction evidence="14">
        <text>K(+)(in) = K(+)(out)</text>
        <dbReference type="Rhea" id="RHEA:29463"/>
        <dbReference type="ChEBI" id="CHEBI:29103"/>
    </reaction>
</comment>
<keyword evidence="7 18" id="KW-1133">Transmembrane helix</keyword>
<feature type="compositionally biased region" description="Basic and acidic residues" evidence="17">
    <location>
        <begin position="19"/>
        <end position="28"/>
    </location>
</feature>
<dbReference type="PROSITE" id="PS00888">
    <property type="entry name" value="CNMP_BINDING_1"/>
    <property type="match status" value="1"/>
</dbReference>
<comment type="subcellular location">
    <subcellularLocation>
        <location evidence="1">Membrane</location>
        <topology evidence="1">Multi-pass membrane protein</topology>
    </subcellularLocation>
</comment>
<organism evidence="20 21">
    <name type="scientific">Scomber scombrus</name>
    <name type="common">Atlantic mackerel</name>
    <name type="synonym">Scomber vernalis</name>
    <dbReference type="NCBI Taxonomy" id="13677"/>
    <lineage>
        <taxon>Eukaryota</taxon>
        <taxon>Metazoa</taxon>
        <taxon>Chordata</taxon>
        <taxon>Craniata</taxon>
        <taxon>Vertebrata</taxon>
        <taxon>Euteleostomi</taxon>
        <taxon>Actinopterygii</taxon>
        <taxon>Neopterygii</taxon>
        <taxon>Teleostei</taxon>
        <taxon>Neoteleostei</taxon>
        <taxon>Acanthomorphata</taxon>
        <taxon>Pelagiaria</taxon>
        <taxon>Scombriformes</taxon>
        <taxon>Scombridae</taxon>
        <taxon>Scomber</taxon>
    </lineage>
</organism>
<comment type="catalytic activity">
    <reaction evidence="15">
        <text>Na(+)(in) = Na(+)(out)</text>
        <dbReference type="Rhea" id="RHEA:34963"/>
        <dbReference type="ChEBI" id="CHEBI:29101"/>
    </reaction>
</comment>
<evidence type="ECO:0000256" key="13">
    <source>
        <dbReference type="ARBA" id="ARBA00023305"/>
    </source>
</evidence>
<dbReference type="CDD" id="cd00038">
    <property type="entry name" value="CAP_ED"/>
    <property type="match status" value="1"/>
</dbReference>
<keyword evidence="21" id="KW-1185">Reference proteome</keyword>
<feature type="transmembrane region" description="Helical" evidence="18">
    <location>
        <begin position="638"/>
        <end position="660"/>
    </location>
</feature>
<keyword evidence="3" id="KW-0140">cGMP</keyword>
<accession>A0AAV1Q652</accession>
<feature type="compositionally biased region" description="Basic and acidic residues" evidence="17">
    <location>
        <begin position="362"/>
        <end position="371"/>
    </location>
</feature>
<dbReference type="GO" id="GO:0005886">
    <property type="term" value="C:plasma membrane"/>
    <property type="evidence" value="ECO:0007669"/>
    <property type="project" value="TreeGrafter"/>
</dbReference>
<feature type="compositionally biased region" description="Pro residues" evidence="17">
    <location>
        <begin position="29"/>
        <end position="41"/>
    </location>
</feature>
<feature type="domain" description="Cyclic nucleotide-binding" evidence="19">
    <location>
        <begin position="946"/>
        <end position="1050"/>
    </location>
</feature>
<dbReference type="Gene3D" id="1.10.287.70">
    <property type="match status" value="1"/>
</dbReference>
<evidence type="ECO:0000259" key="19">
    <source>
        <dbReference type="PROSITE" id="PS50042"/>
    </source>
</evidence>
<feature type="compositionally biased region" description="Basic and acidic residues" evidence="17">
    <location>
        <begin position="42"/>
        <end position="58"/>
    </location>
</feature>
<feature type="compositionally biased region" description="Basic and acidic residues" evidence="17">
    <location>
        <begin position="91"/>
        <end position="107"/>
    </location>
</feature>
<dbReference type="SUPFAM" id="SSF81324">
    <property type="entry name" value="Voltage-gated potassium channels"/>
    <property type="match status" value="1"/>
</dbReference>
<keyword evidence="16" id="KW-0175">Coiled coil</keyword>
<dbReference type="SUPFAM" id="SSF51206">
    <property type="entry name" value="cAMP-binding domain-like"/>
    <property type="match status" value="1"/>
</dbReference>
<comment type="caution">
    <text evidence="20">The sequence shown here is derived from an EMBL/GenBank/DDBJ whole genome shotgun (WGS) entry which is preliminary data.</text>
</comment>
<keyword evidence="2" id="KW-0813">Transport</keyword>
<evidence type="ECO:0000256" key="17">
    <source>
        <dbReference type="SAM" id="MobiDB-lite"/>
    </source>
</evidence>
<keyword evidence="11" id="KW-1071">Ligand-gated ion channel</keyword>
<feature type="region of interest" description="Disordered" evidence="17">
    <location>
        <begin position="328"/>
        <end position="419"/>
    </location>
</feature>
<feature type="transmembrane region" description="Helical" evidence="18">
    <location>
        <begin position="726"/>
        <end position="745"/>
    </location>
</feature>
<dbReference type="PANTHER" id="PTHR45638">
    <property type="entry name" value="CYCLIC NUCLEOTIDE-GATED CATION CHANNEL SUBUNIT A"/>
    <property type="match status" value="1"/>
</dbReference>
<evidence type="ECO:0000256" key="1">
    <source>
        <dbReference type="ARBA" id="ARBA00004141"/>
    </source>
</evidence>
<dbReference type="GO" id="GO:0005222">
    <property type="term" value="F:intracellularly cAMP-activated cation channel activity"/>
    <property type="evidence" value="ECO:0007669"/>
    <property type="project" value="TreeGrafter"/>
</dbReference>
<dbReference type="PROSITE" id="PS50042">
    <property type="entry name" value="CNMP_BINDING_3"/>
    <property type="match status" value="1"/>
</dbReference>
<feature type="transmembrane region" description="Helical" evidence="18">
    <location>
        <begin position="775"/>
        <end position="795"/>
    </location>
</feature>
<name>A0AAV1Q652_SCOSC</name>
<evidence type="ECO:0000256" key="4">
    <source>
        <dbReference type="ARBA" id="ARBA00022606"/>
    </source>
</evidence>
<feature type="region of interest" description="Disordered" evidence="17">
    <location>
        <begin position="1113"/>
        <end position="1144"/>
    </location>
</feature>
<evidence type="ECO:0000256" key="11">
    <source>
        <dbReference type="ARBA" id="ARBA00023286"/>
    </source>
</evidence>
<dbReference type="InterPro" id="IPR018488">
    <property type="entry name" value="cNMP-bd_CS"/>
</dbReference>
<dbReference type="EMBL" id="CAWUFR010000604">
    <property type="protein sequence ID" value="CAK6979701.1"/>
    <property type="molecule type" value="Genomic_DNA"/>
</dbReference>
<keyword evidence="12" id="KW-0407">Ion channel</keyword>
<dbReference type="FunFam" id="1.10.287.630:FF:000001">
    <property type="entry name" value="Cyclic nucleotide-gated channel alpha 3"/>
    <property type="match status" value="1"/>
</dbReference>
<feature type="compositionally biased region" description="Polar residues" evidence="17">
    <location>
        <begin position="74"/>
        <end position="88"/>
    </location>
</feature>
<evidence type="ECO:0000256" key="2">
    <source>
        <dbReference type="ARBA" id="ARBA00022448"/>
    </source>
</evidence>
<feature type="region of interest" description="Disordered" evidence="17">
    <location>
        <begin position="543"/>
        <end position="589"/>
    </location>
</feature>
<evidence type="ECO:0000256" key="10">
    <source>
        <dbReference type="ARBA" id="ARBA00023136"/>
    </source>
</evidence>
<dbReference type="GO" id="GO:0001750">
    <property type="term" value="C:photoreceptor outer segment"/>
    <property type="evidence" value="ECO:0007669"/>
    <property type="project" value="TreeGrafter"/>
</dbReference>
<dbReference type="InterPro" id="IPR014710">
    <property type="entry name" value="RmlC-like_jellyroll"/>
</dbReference>
<feature type="region of interest" description="Disordered" evidence="17">
    <location>
        <begin position="1"/>
        <end position="182"/>
    </location>
</feature>
<dbReference type="InterPro" id="IPR018490">
    <property type="entry name" value="cNMP-bd_dom_sf"/>
</dbReference>
<keyword evidence="13" id="KW-0844">Vision</keyword>
<sequence length="1311" mass="148184">MLSWVVKVVPQPPEPAPKNGDEPKEEKPAPAPVEPPPPPPAPEKKVTFEDTKEAEKQEVPAGGEGSSVDVDQQRFASTVTKTDPSQPYRQGEVRGQRSEVRGQRSEVSKGMMAWLAQGLEKVVPQPELKPKDPTAAAEPEPPAPPPVEEKPPVRQPTPPAAVVEVEASPEDNTDSKPFPPRMMDWIKQGIEKVVPQPEIGAPTKVEVQPAAAESNDEEQQPNMIGWIVNELGRILPQPVQKQDSGGDDVQSINIVQKQSDLVLEDVEADEETKKAGEECALQMESIKKEAAQAQMEERLTLEAARIAEDMAMKAAEEAVRQLEEDQSAKIIIEEMPETNEQLPNILEEENEDAESIIDEGDAEKVSSHTESELAEDATPSTTEAEQGSSRRELESPITQQPEPQGSEAPPTADPVKPSLQKEPFNVSLYFPDICSPIESFLLQIPYAAECLESCKKLMHDNNLTPPKLSMPTPPLELAMLSQELDMLRQDLTQITQELTQMTQELSQLPEQAQQMRPASAASVGSVVIQDRLSDLVRLFKGRTDQRRERFMDPDESDEEPPAAPPAAPPPPPPPEEKKEAPADAEVEEEEEEKPWFTFELLGHPVDFPKLPKLPKLPDWLQVIVDYRFPSSIDPFTDLIYVLWLFLVVAAWNWNMWLIPVRWAFPYQTPENMHIWLIIDYTCDLVYIADILVFQPRLQFVRAGDIVCDKKDMRENYMSTERFKYDIISLFPMEIFYYFTGVNSLLRFPRLLKYMAFFEFNDRIEAVMKKAYIYRVIRTSTYLLYSLHINACLFYWGSDYEGLGSTKWVYDGKGFAYIRCYYFAVKTLITIGGLPDPTTVFEICFQLINYFVGVFAFSIMIGQMRDVVGAATAGENYYRACMDSTVKYMNSYHIPSEVQNRIKTWYDYTWKIQGMLDEQELLVQLPTKMRLDIAVDVNYAIVSKVALFQGCDRQMVFDMLTRLKSVVYLPGDFVCKKGEIGREMYIIKQGEVQVVGGPDLQTVFVTIRAGSVFGEISLLAGGGGNRRTANVKAHGFANLFILDKKDLAEILVHYPESQKLLRKKAKMMVTKDVKPVEKGAGKEVEVIPPRPDTPKMFKAALKLTEQAGIEGTFSKLKKTYKPSDGDTEGPPSACPLPPPSPMHRRSPIPMLVVHDDDDTVCETADSSVIIRMTPRVEGEELLSVERRPERRRVFIMQVELSEVFARVTLGGIYCEERVKAEEEEEEEEGEESLLWTGVHHVVQSGASCSNDPLTELTNRSRNRHSGSEAEQTWRKSCRTLRRIHIFNFSSQSWKTKLQTSEFLDYWNRYLLV</sequence>
<evidence type="ECO:0000256" key="8">
    <source>
        <dbReference type="ARBA" id="ARBA00022992"/>
    </source>
</evidence>
<evidence type="ECO:0000256" key="3">
    <source>
        <dbReference type="ARBA" id="ARBA00022535"/>
    </source>
</evidence>
<dbReference type="FunFam" id="2.60.120.10:FF:000020">
    <property type="entry name" value="Cyclic nucleotide-gated channel beta 3"/>
    <property type="match status" value="1"/>
</dbReference>
<evidence type="ECO:0000256" key="12">
    <source>
        <dbReference type="ARBA" id="ARBA00023303"/>
    </source>
</evidence>
<feature type="transmembrane region" description="Helical" evidence="18">
    <location>
        <begin position="815"/>
        <end position="834"/>
    </location>
</feature>
<keyword evidence="8" id="KW-0142">cGMP-binding</keyword>
<keyword evidence="10 18" id="KW-0472">Membrane</keyword>
<dbReference type="PANTHER" id="PTHR45638:SF16">
    <property type="entry name" value="CYCLIC NUCLEOTIDE-GATED CATION CHANNEL BETA-1"/>
    <property type="match status" value="1"/>
</dbReference>
<dbReference type="GO" id="GO:0030553">
    <property type="term" value="F:cGMP binding"/>
    <property type="evidence" value="ECO:0007669"/>
    <property type="project" value="UniProtKB-KW"/>
</dbReference>
<feature type="compositionally biased region" description="Acidic residues" evidence="17">
    <location>
        <begin position="346"/>
        <end position="361"/>
    </location>
</feature>
<dbReference type="InterPro" id="IPR050866">
    <property type="entry name" value="CNG_cation_channel"/>
</dbReference>
<feature type="transmembrane region" description="Helical" evidence="18">
    <location>
        <begin position="672"/>
        <end position="693"/>
    </location>
</feature>
<feature type="compositionally biased region" description="Polar residues" evidence="17">
    <location>
        <begin position="1245"/>
        <end position="1258"/>
    </location>
</feature>
<dbReference type="GO" id="GO:0044877">
    <property type="term" value="F:protein-containing complex binding"/>
    <property type="evidence" value="ECO:0007669"/>
    <property type="project" value="TreeGrafter"/>
</dbReference>
<evidence type="ECO:0000256" key="6">
    <source>
        <dbReference type="ARBA" id="ARBA00022741"/>
    </source>
</evidence>
<keyword evidence="4" id="KW-0716">Sensory transduction</keyword>
<evidence type="ECO:0000256" key="5">
    <source>
        <dbReference type="ARBA" id="ARBA00022692"/>
    </source>
</evidence>
<dbReference type="GO" id="GO:0005223">
    <property type="term" value="F:intracellularly cGMP-activated cation channel activity"/>
    <property type="evidence" value="ECO:0007669"/>
    <property type="project" value="TreeGrafter"/>
</dbReference>
<evidence type="ECO:0000256" key="16">
    <source>
        <dbReference type="SAM" id="Coils"/>
    </source>
</evidence>
<dbReference type="PROSITE" id="PS00889">
    <property type="entry name" value="CNMP_BINDING_2"/>
    <property type="match status" value="1"/>
</dbReference>
<feature type="compositionally biased region" description="Basic and acidic residues" evidence="17">
    <location>
        <begin position="543"/>
        <end position="552"/>
    </location>
</feature>
<keyword evidence="9" id="KW-0406">Ion transport</keyword>
<dbReference type="Gene3D" id="2.60.120.10">
    <property type="entry name" value="Jelly Rolls"/>
    <property type="match status" value="1"/>
</dbReference>
<evidence type="ECO:0000256" key="15">
    <source>
        <dbReference type="ARBA" id="ARBA00036239"/>
    </source>
</evidence>
<proteinExistence type="predicted"/>
<evidence type="ECO:0000256" key="14">
    <source>
        <dbReference type="ARBA" id="ARBA00034430"/>
    </source>
</evidence>
<protein>
    <submittedName>
        <fullName evidence="20">Cyclic nucleotide-gated cation channel beta-3</fullName>
    </submittedName>
</protein>
<reference evidence="20 21" key="1">
    <citation type="submission" date="2024-01" db="EMBL/GenBank/DDBJ databases">
        <authorList>
            <person name="Alioto T."/>
            <person name="Alioto T."/>
            <person name="Gomez Garrido J."/>
        </authorList>
    </citation>
    <scope>NUCLEOTIDE SEQUENCE [LARGE SCALE GENOMIC DNA]</scope>
</reference>
<dbReference type="SMART" id="SM00100">
    <property type="entry name" value="cNMP"/>
    <property type="match status" value="1"/>
</dbReference>
<gene>
    <name evidence="20" type="ORF">FSCOSCO3_A016062</name>
</gene>
<keyword evidence="5 18" id="KW-0812">Transmembrane</keyword>
<feature type="compositionally biased region" description="Pro residues" evidence="17">
    <location>
        <begin position="1131"/>
        <end position="1140"/>
    </location>
</feature>
<keyword evidence="6" id="KW-0547">Nucleotide-binding</keyword>
<feature type="coiled-coil region" evidence="16">
    <location>
        <begin position="477"/>
        <end position="504"/>
    </location>
</feature>
<dbReference type="GO" id="GO:0007601">
    <property type="term" value="P:visual perception"/>
    <property type="evidence" value="ECO:0007669"/>
    <property type="project" value="UniProtKB-KW"/>
</dbReference>